<reference evidence="3" key="1">
    <citation type="submission" date="2021-01" db="EMBL/GenBank/DDBJ databases">
        <title>Chromosome-level genome assembly of a human fungal pathogen reveals clustering of transcriptionally co-regulated genes.</title>
        <authorList>
            <person name="Voorhies M."/>
            <person name="Cohen S."/>
            <person name="Shea T.P."/>
            <person name="Petrus S."/>
            <person name="Munoz J.F."/>
            <person name="Poplawski S."/>
            <person name="Goldman W.E."/>
            <person name="Michael T."/>
            <person name="Cuomo C.A."/>
            <person name="Sil A."/>
            <person name="Beyhan S."/>
        </authorList>
    </citation>
    <scope>NUCLEOTIDE SEQUENCE</scope>
    <source>
        <strain evidence="3">WU24</strain>
    </source>
</reference>
<protein>
    <submittedName>
        <fullName evidence="3">Uncharacterized protein</fullName>
    </submittedName>
</protein>
<proteinExistence type="predicted"/>
<feature type="region of interest" description="Disordered" evidence="2">
    <location>
        <begin position="74"/>
        <end position="106"/>
    </location>
</feature>
<keyword evidence="1" id="KW-0175">Coiled coil</keyword>
<evidence type="ECO:0000256" key="1">
    <source>
        <dbReference type="SAM" id="Coils"/>
    </source>
</evidence>
<gene>
    <name evidence="3" type="ORF">I7I51_08061</name>
</gene>
<dbReference type="Proteomes" id="UP000663671">
    <property type="component" value="Chromosome 2"/>
</dbReference>
<organism evidence="3 4">
    <name type="scientific">Ajellomyces capsulatus</name>
    <name type="common">Darling's disease fungus</name>
    <name type="synonym">Histoplasma capsulatum</name>
    <dbReference type="NCBI Taxonomy" id="5037"/>
    <lineage>
        <taxon>Eukaryota</taxon>
        <taxon>Fungi</taxon>
        <taxon>Dikarya</taxon>
        <taxon>Ascomycota</taxon>
        <taxon>Pezizomycotina</taxon>
        <taxon>Eurotiomycetes</taxon>
        <taxon>Eurotiomycetidae</taxon>
        <taxon>Onygenales</taxon>
        <taxon>Ajellomycetaceae</taxon>
        <taxon>Histoplasma</taxon>
    </lineage>
</organism>
<evidence type="ECO:0000256" key="2">
    <source>
        <dbReference type="SAM" id="MobiDB-lite"/>
    </source>
</evidence>
<dbReference type="EMBL" id="CP069109">
    <property type="protein sequence ID" value="QSS58633.1"/>
    <property type="molecule type" value="Genomic_DNA"/>
</dbReference>
<feature type="compositionally biased region" description="Polar residues" evidence="2">
    <location>
        <begin position="94"/>
        <end position="106"/>
    </location>
</feature>
<evidence type="ECO:0000313" key="4">
    <source>
        <dbReference type="Proteomes" id="UP000663671"/>
    </source>
</evidence>
<feature type="coiled-coil region" evidence="1">
    <location>
        <begin position="26"/>
        <end position="53"/>
    </location>
</feature>
<accession>A0A8A1M1J4</accession>
<dbReference type="VEuPathDB" id="FungiDB:I7I51_08061"/>
<name>A0A8A1M1J4_AJECA</name>
<dbReference type="AlphaFoldDB" id="A0A8A1M1J4"/>
<evidence type="ECO:0000313" key="3">
    <source>
        <dbReference type="EMBL" id="QSS58633.1"/>
    </source>
</evidence>
<sequence length="106" mass="12241">MYFILILLKQSESVLDNIFERSNSRTRATTRHLTHAQQRLNELEAQIREDSSIVSRPSQDAAVEPQVARITMTKRRRDWRLRNTTKGSDKSSVKDTSITPITSVKK</sequence>